<feature type="compositionally biased region" description="Low complexity" evidence="25">
    <location>
        <begin position="721"/>
        <end position="757"/>
    </location>
</feature>
<feature type="compositionally biased region" description="Acidic residues" evidence="25">
    <location>
        <begin position="641"/>
        <end position="655"/>
    </location>
</feature>
<feature type="chain" id="PRO_5039887943" description="Dystroglycan 1" evidence="27">
    <location>
        <begin position="23"/>
        <end position="1381"/>
    </location>
</feature>
<dbReference type="InterPro" id="IPR030398">
    <property type="entry name" value="SEA_DG_dom"/>
</dbReference>
<gene>
    <name evidence="29" type="ORF">PVAND_008356</name>
</gene>
<evidence type="ECO:0000313" key="30">
    <source>
        <dbReference type="Proteomes" id="UP001107558"/>
    </source>
</evidence>
<keyword evidence="8" id="KW-0964">Secreted</keyword>
<reference evidence="29" key="1">
    <citation type="submission" date="2021-03" db="EMBL/GenBank/DDBJ databases">
        <title>Chromosome level genome of the anhydrobiotic midge Polypedilum vanderplanki.</title>
        <authorList>
            <person name="Yoshida Y."/>
            <person name="Kikawada T."/>
            <person name="Gusev O."/>
        </authorList>
    </citation>
    <scope>NUCLEOTIDE SEQUENCE</scope>
    <source>
        <strain evidence="29">NIAS01</strain>
        <tissue evidence="29">Whole body or cell culture</tissue>
    </source>
</reference>
<evidence type="ECO:0000256" key="25">
    <source>
        <dbReference type="SAM" id="MobiDB-lite"/>
    </source>
</evidence>
<feature type="signal peptide" evidence="27">
    <location>
        <begin position="1"/>
        <end position="22"/>
    </location>
</feature>
<dbReference type="InterPro" id="IPR013783">
    <property type="entry name" value="Ig-like_fold"/>
</dbReference>
<dbReference type="SMART" id="SM00736">
    <property type="entry name" value="CADG"/>
    <property type="match status" value="2"/>
</dbReference>
<dbReference type="GO" id="GO:0042383">
    <property type="term" value="C:sarcolemma"/>
    <property type="evidence" value="ECO:0007669"/>
    <property type="project" value="UniProtKB-SubCell"/>
</dbReference>
<dbReference type="InterPro" id="IPR006644">
    <property type="entry name" value="Cadg"/>
</dbReference>
<keyword evidence="7" id="KW-0963">Cytoplasm</keyword>
<dbReference type="InterPro" id="IPR015919">
    <property type="entry name" value="Cadherin-like_sf"/>
</dbReference>
<evidence type="ECO:0000259" key="28">
    <source>
        <dbReference type="PROSITE" id="PS51699"/>
    </source>
</evidence>
<evidence type="ECO:0000256" key="9">
    <source>
        <dbReference type="ARBA" id="ARBA00022553"/>
    </source>
</evidence>
<dbReference type="PROSITE" id="PS51699">
    <property type="entry name" value="SEA_DG"/>
    <property type="match status" value="2"/>
</dbReference>
<evidence type="ECO:0000256" key="23">
    <source>
        <dbReference type="ARBA" id="ARBA00031034"/>
    </source>
</evidence>
<name>A0A9J6C983_POLVA</name>
<feature type="compositionally biased region" description="Basic residues" evidence="25">
    <location>
        <begin position="428"/>
        <end position="437"/>
    </location>
</feature>
<feature type="domain" description="Peptidase S72" evidence="28">
    <location>
        <begin position="1101"/>
        <end position="1217"/>
    </location>
</feature>
<comment type="subcellular location">
    <subcellularLocation>
        <location evidence="1">Cell membrane</location>
        <location evidence="1">Sarcolemma</location>
    </subcellularLocation>
    <subcellularLocation>
        <location evidence="4">Cell membrane</location>
        <topology evidence="4">Single-pass type I membrane protein</topology>
    </subcellularLocation>
    <subcellularLocation>
        <location evidence="3">Cytoplasm</location>
        <location evidence="3">Cytoskeleton</location>
    </subcellularLocation>
    <subcellularLocation>
        <location evidence="5">Nucleus</location>
        <location evidence="5">Nucleoplasm</location>
    </subcellularLocation>
    <subcellularLocation>
        <location evidence="24">Postsynaptic cell membrane</location>
    </subcellularLocation>
    <subcellularLocation>
        <location evidence="2">Secreted</location>
        <location evidence="2">Extracellular space</location>
    </subcellularLocation>
</comment>
<dbReference type="GO" id="GO:0045211">
    <property type="term" value="C:postsynaptic membrane"/>
    <property type="evidence" value="ECO:0007669"/>
    <property type="project" value="UniProtKB-SubCell"/>
</dbReference>
<evidence type="ECO:0000256" key="2">
    <source>
        <dbReference type="ARBA" id="ARBA00004239"/>
    </source>
</evidence>
<evidence type="ECO:0000256" key="4">
    <source>
        <dbReference type="ARBA" id="ARBA00004251"/>
    </source>
</evidence>
<dbReference type="Gene3D" id="2.60.40.10">
    <property type="entry name" value="Immunoglobulins"/>
    <property type="match status" value="2"/>
</dbReference>
<evidence type="ECO:0000256" key="5">
    <source>
        <dbReference type="ARBA" id="ARBA00004642"/>
    </source>
</evidence>
<feature type="domain" description="Peptidase S72" evidence="28">
    <location>
        <begin position="872"/>
        <end position="979"/>
    </location>
</feature>
<dbReference type="GO" id="GO:0005576">
    <property type="term" value="C:extracellular region"/>
    <property type="evidence" value="ECO:0007669"/>
    <property type="project" value="UniProtKB-SubCell"/>
</dbReference>
<evidence type="ECO:0000256" key="26">
    <source>
        <dbReference type="SAM" id="Phobius"/>
    </source>
</evidence>
<dbReference type="GO" id="GO:0005856">
    <property type="term" value="C:cytoskeleton"/>
    <property type="evidence" value="ECO:0007669"/>
    <property type="project" value="UniProtKB-SubCell"/>
</dbReference>
<dbReference type="GO" id="GO:0005509">
    <property type="term" value="F:calcium ion binding"/>
    <property type="evidence" value="ECO:0007669"/>
    <property type="project" value="InterPro"/>
</dbReference>
<feature type="transmembrane region" description="Helical" evidence="26">
    <location>
        <begin position="1252"/>
        <end position="1274"/>
    </location>
</feature>
<evidence type="ECO:0000256" key="3">
    <source>
        <dbReference type="ARBA" id="ARBA00004245"/>
    </source>
</evidence>
<keyword evidence="16" id="KW-0206">Cytoskeleton</keyword>
<evidence type="ECO:0000256" key="6">
    <source>
        <dbReference type="ARBA" id="ARBA00022475"/>
    </source>
</evidence>
<proteinExistence type="predicted"/>
<feature type="compositionally biased region" description="Acidic residues" evidence="25">
    <location>
        <begin position="208"/>
        <end position="236"/>
    </location>
</feature>
<dbReference type="PANTHER" id="PTHR21559:SF21">
    <property type="entry name" value="DYSTROGLYCAN 1"/>
    <property type="match status" value="1"/>
</dbReference>
<keyword evidence="11 27" id="KW-0732">Signal</keyword>
<dbReference type="OrthoDB" id="5990676at2759"/>
<feature type="region of interest" description="Disordered" evidence="25">
    <location>
        <begin position="422"/>
        <end position="459"/>
    </location>
</feature>
<evidence type="ECO:0000256" key="15">
    <source>
        <dbReference type="ARBA" id="ARBA00023180"/>
    </source>
</evidence>
<keyword evidence="10 26" id="KW-0812">Transmembrane</keyword>
<dbReference type="GO" id="GO:0002009">
    <property type="term" value="P:morphogenesis of an epithelium"/>
    <property type="evidence" value="ECO:0007669"/>
    <property type="project" value="TreeGrafter"/>
</dbReference>
<evidence type="ECO:0000256" key="19">
    <source>
        <dbReference type="ARBA" id="ARBA00023567"/>
    </source>
</evidence>
<sequence>MIFKRRFSAIFLVLLFSTFVATEHSEDFKFDSDDLQVVYSDPAEIAIKTPSRYSYTKEIAQCPSGESKMMLTLLLQSLRWKDVGEKKKEKAIKKMSRFFLVPVKYIKLDDIHTTEMLEMLKHSINKSNNLLNTKDAVGRIEFMIGCGDKLFASTKTLAHKINEYVKSGKLQELSGLPINWWNIWSKHVKSRVQRTRRDTLLEGSGNAEEQDYYDEEDEEFSETEGNEDEDEEINNEEESHKSFSEQVNHQNTNQRKKQQYAKKMPNVEISEPQSKIHDDPPNGAAEIENNERNENEDNINNGEKQESTDYQISPEEPLAPIENVDDSIKEDIVEEVTQRLNVIDVEVNSPTPIGTNEIIKLEKEVDKTIENANNVDDVPFPSKQQDDKILEEFVNSMISNAPIQELTTDSEIFTILTSPTVSSETTSSHHHHLHHHHEMSETVTSETVEIHPESPSSTAVVVTEEMINESTTTSTTIVHALEAETIFTPINNDTHNEHINIDEKFPIVTTSLTLDLTTISETTNMAIEKESILIEENITDQMPSLSSQLSSTPLIISSTSYDHETTTYNYPISTNPTILTTTTAEITTIITNNITTSTEPSITETSTTLKNVVDATIAFVAVDKDMSSTDKAIEEKKSDEESNYDDEYDDDEENFVEPSKKSSSVATTASSPTTIKEDRRTPLPLIPTSPDEDDDEDNEEEETDESVLLGLPSTTLPPPTTTTIPSTTTIQTTTVQITSTSTESAPTTSESVEVTSENSDYSEENQAPTVVKRIKKIQATSGKAFSYKLEEAIFDDDEGADSLRLELLDKNDQPLPSSSWIRFDAKKQEIYGLPLENDVSRHEFKLRATDSSGEYVDENVDVTVQQHKGYRSVNHEIFIQVTLDKQYDSDIDWKIRLIRGIVEALEDDSIGSIIVRDVKPHKYEPKHYTFSYTNDTLPKDHCPKEELEQLTQRLTKKALNDVMRREITVRNVEKELINACAEVKTPIPQPPLQPNNKQNYPPTVRNHVDRVGAVVGQLLVFKVPSDTFYDPEDLNDLKLSLLNENRSPLDPTNWLQFDAKNHEFYGVPTIHDKTQTYVLVAEDKNGLSTNDALVVEINNLHSKRDYGATFEYQLEIGIDQFQNAATKRKFIERIQQFFGDGDTSAIVIKSIKKVQYSGRTAVVVQNTTLSGRGCPVDEIKKLKDRLVRTDGSLHDDVREAIGTEFNVQKISIVPIGKCASGDTYHHPDETIPVERPEEHDGPLINEEVLITYVLPTAIILLMLLIALLIACLLYKRRNTGKMELGDEEERKSFRSKGIPVIFQDELDEKPEIVTKSPIILKDEKPPLLPQYNGLNQDGEEDVDQYIPPQPLLMGSRGGERGKSPVSQNTPSYRKPPPYVSP</sequence>
<comment type="function">
    <text evidence="20">Transmembrane protein that plays important roles in connecting the extracellular matrix to the cytoskeleton. Acts as a cell adhesion receptor in both muscle and non-muscle tissues. Receptor for both DMD and UTRN and, through these interactions, scaffolds axin to the cytoskeleton. Also functions in cell adhesion-mediated signaling and implicated in cell polarity.</text>
</comment>
<evidence type="ECO:0000256" key="24">
    <source>
        <dbReference type="ARBA" id="ARBA00034100"/>
    </source>
</evidence>
<feature type="region of interest" description="Disordered" evidence="25">
    <location>
        <begin position="199"/>
        <end position="311"/>
    </location>
</feature>
<evidence type="ECO:0000256" key="16">
    <source>
        <dbReference type="ARBA" id="ARBA00023212"/>
    </source>
</evidence>
<comment type="caution">
    <text evidence="29">The sequence shown here is derived from an EMBL/GenBank/DDBJ whole genome shotgun (WGS) entry which is preliminary data.</text>
</comment>
<dbReference type="GO" id="GO:0043236">
    <property type="term" value="F:laminin binding"/>
    <property type="evidence" value="ECO:0007669"/>
    <property type="project" value="TreeGrafter"/>
</dbReference>
<dbReference type="Gene3D" id="3.30.70.1040">
    <property type="entry name" value="Dystroglycan, domain 2"/>
    <property type="match status" value="1"/>
</dbReference>
<keyword evidence="30" id="KW-1185">Reference proteome</keyword>
<feature type="region of interest" description="Disordered" evidence="25">
    <location>
        <begin position="1324"/>
        <end position="1381"/>
    </location>
</feature>
<feature type="compositionally biased region" description="Acidic residues" evidence="25">
    <location>
        <begin position="690"/>
        <end position="705"/>
    </location>
</feature>
<dbReference type="GO" id="GO:0007411">
    <property type="term" value="P:axon guidance"/>
    <property type="evidence" value="ECO:0007669"/>
    <property type="project" value="TreeGrafter"/>
</dbReference>
<dbReference type="InterPro" id="IPR027468">
    <property type="entry name" value="Alpha-dystroglycan_domain_2"/>
</dbReference>
<evidence type="ECO:0000313" key="29">
    <source>
        <dbReference type="EMBL" id="KAG5678708.1"/>
    </source>
</evidence>
<evidence type="ECO:0000256" key="11">
    <source>
        <dbReference type="ARBA" id="ARBA00022729"/>
    </source>
</evidence>
<evidence type="ECO:0000256" key="22">
    <source>
        <dbReference type="ARBA" id="ARBA00030092"/>
    </source>
</evidence>
<keyword evidence="9" id="KW-0597">Phosphoprotein</keyword>
<evidence type="ECO:0000256" key="13">
    <source>
        <dbReference type="ARBA" id="ARBA00023018"/>
    </source>
</evidence>
<keyword evidence="15" id="KW-0325">Glycoprotein</keyword>
<keyword evidence="18" id="KW-0628">Postsynaptic cell membrane</keyword>
<dbReference type="GO" id="GO:0005654">
    <property type="term" value="C:nucleoplasm"/>
    <property type="evidence" value="ECO:0007669"/>
    <property type="project" value="UniProtKB-SubCell"/>
</dbReference>
<keyword evidence="17" id="KW-0539">Nucleus</keyword>
<evidence type="ECO:0000256" key="18">
    <source>
        <dbReference type="ARBA" id="ARBA00023257"/>
    </source>
</evidence>
<dbReference type="InterPro" id="IPR008465">
    <property type="entry name" value="DAG1_C"/>
</dbReference>
<evidence type="ECO:0000256" key="12">
    <source>
        <dbReference type="ARBA" id="ARBA00022989"/>
    </source>
</evidence>
<keyword evidence="12 26" id="KW-1133">Transmembrane helix</keyword>
<evidence type="ECO:0000256" key="8">
    <source>
        <dbReference type="ARBA" id="ARBA00022525"/>
    </source>
</evidence>
<evidence type="ECO:0000256" key="21">
    <source>
        <dbReference type="ARBA" id="ARBA00026224"/>
    </source>
</evidence>
<organism evidence="29 30">
    <name type="scientific">Polypedilum vanderplanki</name>
    <name type="common">Sleeping chironomid midge</name>
    <dbReference type="NCBI Taxonomy" id="319348"/>
    <lineage>
        <taxon>Eukaryota</taxon>
        <taxon>Metazoa</taxon>
        <taxon>Ecdysozoa</taxon>
        <taxon>Arthropoda</taxon>
        <taxon>Hexapoda</taxon>
        <taxon>Insecta</taxon>
        <taxon>Pterygota</taxon>
        <taxon>Neoptera</taxon>
        <taxon>Endopterygota</taxon>
        <taxon>Diptera</taxon>
        <taxon>Nematocera</taxon>
        <taxon>Chironomoidea</taxon>
        <taxon>Chironomidae</taxon>
        <taxon>Chironominae</taxon>
        <taxon>Polypedilum</taxon>
        <taxon>Polypedilum</taxon>
    </lineage>
</organism>
<dbReference type="PANTHER" id="PTHR21559">
    <property type="entry name" value="DYSTROGLYCAN-RELATED"/>
    <property type="match status" value="1"/>
</dbReference>
<keyword evidence="6" id="KW-1003">Cell membrane</keyword>
<evidence type="ECO:0000256" key="14">
    <source>
        <dbReference type="ARBA" id="ARBA00023157"/>
    </source>
</evidence>
<keyword evidence="13" id="KW-0770">Synapse</keyword>
<comment type="function">
    <text evidence="19">The dystroglycan complex is involved in a number of processes including laminin and basement membrane assembly, sarcolemmal stability, cell survival, peripheral nerve myelination, nodal structure, cell migration, and epithelial polarization.</text>
</comment>
<evidence type="ECO:0000256" key="27">
    <source>
        <dbReference type="SAM" id="SignalP"/>
    </source>
</evidence>
<evidence type="ECO:0000256" key="20">
    <source>
        <dbReference type="ARBA" id="ARBA00024991"/>
    </source>
</evidence>
<protein>
    <recommendedName>
        <fullName evidence="21">Dystroglycan 1</fullName>
    </recommendedName>
    <alternativeName>
        <fullName evidence="23">Dystroglycan</fullName>
    </alternativeName>
    <alternativeName>
        <fullName evidence="22">Dystrophin-associated glycoprotein 1</fullName>
    </alternativeName>
</protein>
<evidence type="ECO:0000256" key="7">
    <source>
        <dbReference type="ARBA" id="ARBA00022490"/>
    </source>
</evidence>
<accession>A0A9J6C983</accession>
<dbReference type="EMBL" id="JADBJN010000002">
    <property type="protein sequence ID" value="KAG5678708.1"/>
    <property type="molecule type" value="Genomic_DNA"/>
</dbReference>
<dbReference type="Pfam" id="PF05454">
    <property type="entry name" value="DAG1"/>
    <property type="match status" value="1"/>
</dbReference>
<keyword evidence="14" id="KW-1015">Disulfide bond</keyword>
<dbReference type="Pfam" id="PF05345">
    <property type="entry name" value="He_PIG"/>
    <property type="match status" value="1"/>
</dbReference>
<dbReference type="GO" id="GO:0021675">
    <property type="term" value="P:nerve development"/>
    <property type="evidence" value="ECO:0007669"/>
    <property type="project" value="TreeGrafter"/>
</dbReference>
<feature type="compositionally biased region" description="Low complexity" evidence="25">
    <location>
        <begin position="661"/>
        <end position="674"/>
    </location>
</feature>
<feature type="region of interest" description="Disordered" evidence="25">
    <location>
        <begin position="627"/>
        <end position="764"/>
    </location>
</feature>
<feature type="compositionally biased region" description="Polar residues" evidence="25">
    <location>
        <begin position="244"/>
        <end position="253"/>
    </location>
</feature>
<dbReference type="SUPFAM" id="SSF49313">
    <property type="entry name" value="Cadherin-like"/>
    <property type="match status" value="2"/>
</dbReference>
<dbReference type="Proteomes" id="UP001107558">
    <property type="component" value="Chromosome 2"/>
</dbReference>
<evidence type="ECO:0000256" key="1">
    <source>
        <dbReference type="ARBA" id="ARBA00004135"/>
    </source>
</evidence>
<evidence type="ECO:0000256" key="10">
    <source>
        <dbReference type="ARBA" id="ARBA00022692"/>
    </source>
</evidence>
<keyword evidence="26" id="KW-0472">Membrane</keyword>
<dbReference type="GO" id="GO:0016011">
    <property type="term" value="C:dystroglycan complex"/>
    <property type="evidence" value="ECO:0007669"/>
    <property type="project" value="TreeGrafter"/>
</dbReference>
<evidence type="ECO:0000256" key="17">
    <source>
        <dbReference type="ARBA" id="ARBA00023242"/>
    </source>
</evidence>
<feature type="compositionally biased region" description="Basic and acidic residues" evidence="25">
    <location>
        <begin position="627"/>
        <end position="640"/>
    </location>
</feature>